<keyword evidence="1" id="KW-0732">Signal</keyword>
<feature type="signal peptide" evidence="1">
    <location>
        <begin position="1"/>
        <end position="22"/>
    </location>
</feature>
<proteinExistence type="predicted"/>
<dbReference type="AlphaFoldDB" id="A0A520RWJ9"/>
<name>A0A520RWJ9_9GAMM</name>
<dbReference type="PROSITE" id="PS51257">
    <property type="entry name" value="PROKAR_LIPOPROTEIN"/>
    <property type="match status" value="1"/>
</dbReference>
<dbReference type="EMBL" id="SHAH01000096">
    <property type="protein sequence ID" value="RZO74554.1"/>
    <property type="molecule type" value="Genomic_DNA"/>
</dbReference>
<feature type="chain" id="PRO_5021991411" description="Cytochrome c domain-containing protein" evidence="1">
    <location>
        <begin position="23"/>
        <end position="166"/>
    </location>
</feature>
<dbReference type="InterPro" id="IPR036909">
    <property type="entry name" value="Cyt_c-like_dom_sf"/>
</dbReference>
<evidence type="ECO:0000313" key="2">
    <source>
        <dbReference type="EMBL" id="RZO74554.1"/>
    </source>
</evidence>
<evidence type="ECO:0000313" key="3">
    <source>
        <dbReference type="Proteomes" id="UP000320404"/>
    </source>
</evidence>
<dbReference type="GO" id="GO:0020037">
    <property type="term" value="F:heme binding"/>
    <property type="evidence" value="ECO:0007669"/>
    <property type="project" value="InterPro"/>
</dbReference>
<evidence type="ECO:0000256" key="1">
    <source>
        <dbReference type="SAM" id="SignalP"/>
    </source>
</evidence>
<comment type="caution">
    <text evidence="2">The sequence shown here is derived from an EMBL/GenBank/DDBJ whole genome shotgun (WGS) entry which is preliminary data.</text>
</comment>
<organism evidence="2 3">
    <name type="scientific">OM182 bacterium</name>
    <dbReference type="NCBI Taxonomy" id="2510334"/>
    <lineage>
        <taxon>Bacteria</taxon>
        <taxon>Pseudomonadati</taxon>
        <taxon>Pseudomonadota</taxon>
        <taxon>Gammaproteobacteria</taxon>
        <taxon>OMG group</taxon>
        <taxon>OM182 clade</taxon>
    </lineage>
</organism>
<dbReference type="Proteomes" id="UP000320404">
    <property type="component" value="Unassembled WGS sequence"/>
</dbReference>
<dbReference type="SUPFAM" id="SSF46626">
    <property type="entry name" value="Cytochrome c"/>
    <property type="match status" value="1"/>
</dbReference>
<reference evidence="2 3" key="1">
    <citation type="submission" date="2019-02" db="EMBL/GenBank/DDBJ databases">
        <title>Prokaryotic population dynamics and viral predation in marine succession experiment using metagenomics: the confinement effect.</title>
        <authorList>
            <person name="Haro-Moreno J.M."/>
            <person name="Rodriguez-Valera F."/>
            <person name="Lopez-Perez M."/>
        </authorList>
    </citation>
    <scope>NUCLEOTIDE SEQUENCE [LARGE SCALE GENOMIC DNA]</scope>
    <source>
        <strain evidence="2">MED-G158</strain>
    </source>
</reference>
<evidence type="ECO:0008006" key="4">
    <source>
        <dbReference type="Google" id="ProtNLM"/>
    </source>
</evidence>
<accession>A0A520RWJ9</accession>
<dbReference type="GO" id="GO:0009055">
    <property type="term" value="F:electron transfer activity"/>
    <property type="evidence" value="ECO:0007669"/>
    <property type="project" value="InterPro"/>
</dbReference>
<protein>
    <recommendedName>
        <fullName evidence="4">Cytochrome c domain-containing protein</fullName>
    </recommendedName>
</protein>
<sequence length="166" mass="17488">MSKPPLAAPRHWVIALMSIVFAGCGTSSQAVEGYNPLADFEELDPASIFATPEPQPSSDYTTEQLTRGRYLVGLLGCGSCHTDGALVGDPNPARLLAGSSTGIAYTSTFRNSTPGIVYPANLTPDMETGLGSWTMERLITMIRVGTTEHSASSLPVMPAEAIAVNE</sequence>
<gene>
    <name evidence="2" type="ORF">EVA69_05770</name>
</gene>